<feature type="compositionally biased region" description="Pro residues" evidence="1">
    <location>
        <begin position="107"/>
        <end position="128"/>
    </location>
</feature>
<feature type="compositionally biased region" description="Low complexity" evidence="1">
    <location>
        <begin position="13"/>
        <end position="22"/>
    </location>
</feature>
<reference evidence="2 3" key="1">
    <citation type="journal article" date="2018" name="Mol. Biol. Evol.">
        <title>Broad Genomic Sampling Reveals a Smut Pathogenic Ancestry of the Fungal Clade Ustilaginomycotina.</title>
        <authorList>
            <person name="Kijpornyongpan T."/>
            <person name="Mondo S.J."/>
            <person name="Barry K."/>
            <person name="Sandor L."/>
            <person name="Lee J."/>
            <person name="Lipzen A."/>
            <person name="Pangilinan J."/>
            <person name="LaButti K."/>
            <person name="Hainaut M."/>
            <person name="Henrissat B."/>
            <person name="Grigoriev I.V."/>
            <person name="Spatafora J.W."/>
            <person name="Aime M.C."/>
        </authorList>
    </citation>
    <scope>NUCLEOTIDE SEQUENCE [LARGE SCALE GENOMIC DNA]</scope>
    <source>
        <strain evidence="2 3">MCA 4186</strain>
    </source>
</reference>
<accession>A0A316Z1I1</accession>
<feature type="region of interest" description="Disordered" evidence="1">
    <location>
        <begin position="1"/>
        <end position="280"/>
    </location>
</feature>
<proteinExistence type="predicted"/>
<dbReference type="AlphaFoldDB" id="A0A316Z1I1"/>
<feature type="compositionally biased region" description="Polar residues" evidence="1">
    <location>
        <begin position="204"/>
        <end position="222"/>
    </location>
</feature>
<name>A0A316Z1I1_9BASI</name>
<dbReference type="Proteomes" id="UP000245946">
    <property type="component" value="Unassembled WGS sequence"/>
</dbReference>
<dbReference type="RefSeq" id="XP_025595919.1">
    <property type="nucleotide sequence ID" value="XM_025739098.1"/>
</dbReference>
<organism evidence="2 3">
    <name type="scientific">Tilletiopsis washingtonensis</name>
    <dbReference type="NCBI Taxonomy" id="58919"/>
    <lineage>
        <taxon>Eukaryota</taxon>
        <taxon>Fungi</taxon>
        <taxon>Dikarya</taxon>
        <taxon>Basidiomycota</taxon>
        <taxon>Ustilaginomycotina</taxon>
        <taxon>Exobasidiomycetes</taxon>
        <taxon>Entylomatales</taxon>
        <taxon>Entylomatales incertae sedis</taxon>
        <taxon>Tilletiopsis</taxon>
    </lineage>
</organism>
<sequence>MDGEPRTSPRPAPAGAAAPPADADAHARSKPDAGADATSSKHADRPHDSHNSAPPSPPDARSASALQSRRPEPDAGLRLPPLRSIDIGAVASSSSSSHRTALAGPGQLPPFSPRPQGPHGSAPPPLPSPSLSTHSRSELRSPPRLGTAGSTRQGPSSSYFATGPSPAASHRSAAGPSASTVSRWTEERKRPNLGHAPSDAEVYRQQQPQGQAVRSRTPSSFSDPARSSPPMRPRGVEESKTWPPGTPADAARSSLDDSRALPTARSAQVDAARSAPSAHQLESTLERLEQVYTLAGDLQSFASAHLKSRQMPSFASLDAMAMRGSDVAAIMGRLAGEANEAQVRAEAPSHRYGALRRRRRAVLCAHPSSPCLCSWTAVRTRRATACLVGSPRRTERL</sequence>
<feature type="compositionally biased region" description="Basic and acidic residues" evidence="1">
    <location>
        <begin position="23"/>
        <end position="50"/>
    </location>
</feature>
<evidence type="ECO:0000256" key="1">
    <source>
        <dbReference type="SAM" id="MobiDB-lite"/>
    </source>
</evidence>
<dbReference type="EMBL" id="KZ819303">
    <property type="protein sequence ID" value="PWN95640.1"/>
    <property type="molecule type" value="Genomic_DNA"/>
</dbReference>
<feature type="compositionally biased region" description="Polar residues" evidence="1">
    <location>
        <begin position="148"/>
        <end position="160"/>
    </location>
</feature>
<gene>
    <name evidence="2" type="ORF">FA09DRAFT_135602</name>
</gene>
<evidence type="ECO:0000313" key="2">
    <source>
        <dbReference type="EMBL" id="PWN95640.1"/>
    </source>
</evidence>
<dbReference type="GeneID" id="37266644"/>
<evidence type="ECO:0000313" key="3">
    <source>
        <dbReference type="Proteomes" id="UP000245946"/>
    </source>
</evidence>
<keyword evidence="3" id="KW-1185">Reference proteome</keyword>
<protein>
    <submittedName>
        <fullName evidence="2">Uncharacterized protein</fullName>
    </submittedName>
</protein>